<evidence type="ECO:0000313" key="1">
    <source>
        <dbReference type="EMBL" id="AKD05083.1"/>
    </source>
</evidence>
<accession>A0A0E3ZI11</accession>
<dbReference type="KEGG" id="pko:PKOR_20890"/>
<keyword evidence="2" id="KW-1185">Reference proteome</keyword>
<reference evidence="1 2" key="1">
    <citation type="journal article" date="2015" name="Sci. Rep.">
        <title>Unraveling adaptation of Pontibacter korlensis to radiation and infertility in desert through complete genome and comparative transcriptomic analysis.</title>
        <authorList>
            <person name="Dai J."/>
            <person name="Dai W."/>
            <person name="Qiu C."/>
            <person name="Yang Z."/>
            <person name="Zhang Y."/>
            <person name="Zhou M."/>
            <person name="Zhang L."/>
            <person name="Fang C."/>
            <person name="Gao Q."/>
            <person name="Yang Q."/>
            <person name="Li X."/>
            <person name="Wang Z."/>
            <person name="Wang Z."/>
            <person name="Jia Z."/>
            <person name="Chen X."/>
        </authorList>
    </citation>
    <scope>NUCLEOTIDE SEQUENCE [LARGE SCALE GENOMIC DNA]</scope>
    <source>
        <strain evidence="1 2">X14-1T</strain>
    </source>
</reference>
<proteinExistence type="predicted"/>
<dbReference type="EMBL" id="CP009621">
    <property type="protein sequence ID" value="AKD05083.1"/>
    <property type="molecule type" value="Genomic_DNA"/>
</dbReference>
<protein>
    <submittedName>
        <fullName evidence="1">Uncharacterized protein</fullName>
    </submittedName>
</protein>
<name>A0A0E3ZI11_9BACT</name>
<dbReference type="Proteomes" id="UP000033109">
    <property type="component" value="Chromosome"/>
</dbReference>
<evidence type="ECO:0000313" key="2">
    <source>
        <dbReference type="Proteomes" id="UP000033109"/>
    </source>
</evidence>
<dbReference type="AlphaFoldDB" id="A0A0E3ZI11"/>
<sequence length="136" mass="15422">MYTFVVMLQTKSIRRHWLRYPLMWVMLLWALTLPGHEVMVYDYLVQGSVQESVLRFKPANLQDSEQAVKPQNVQAFVDAQNAPELVLKQVLHVAPSLLLPFVAEFLAFSLPLYTSPVSVGHLLQQVLPVTVLPNAP</sequence>
<organism evidence="1 2">
    <name type="scientific">Pontibacter korlensis</name>
    <dbReference type="NCBI Taxonomy" id="400092"/>
    <lineage>
        <taxon>Bacteria</taxon>
        <taxon>Pseudomonadati</taxon>
        <taxon>Bacteroidota</taxon>
        <taxon>Cytophagia</taxon>
        <taxon>Cytophagales</taxon>
        <taxon>Hymenobacteraceae</taxon>
        <taxon>Pontibacter</taxon>
    </lineage>
</organism>
<dbReference type="HOGENOM" id="CLU_1873531_0_0_10"/>
<dbReference type="PATRIC" id="fig|400092.3.peg.4594"/>
<gene>
    <name evidence="1" type="ORF">PKOR_20890</name>
</gene>